<sequence length="450" mass="51790">MSEFVIYAAEPQDAEDLAALRVEAMRESLEVLDRFDPQRARERFLKGFEPEQTNKLVSGVMPVGFYVLRDRPEHIWLDHLYIHPKAQGGGIGAKVISQIKAYAFAKGKPVRLGALKQSKANTFYQRHGFQHTHSEEFDNYYELPLEHIKPGTPKFILKRAKPEDAEQLADLRHEAMKDEWAANGLTNYPLARSHFFEDFKPDATWKIELEGELLGFYAFHSYPDHFYLDMLFLRPAAQGKGIGSKILHHLKEIATKAGKPIRLDALRISRSNEFYQTHGFSVIHSEGYENIYEFTPEPAFYLETASQDDFEELQHIRYTSMKESAEANGLFHHDKAREMFQNEFAPEKTLKIRRNGKTIGFYVVLNHPDHLYLDMFYLLPETQGLGIGSKLLNQIKAQADKQNKPIRLDALCISPANAFYQHHGFHLTHSEGVNNYNEYTPKCLTKAEIA</sequence>
<dbReference type="Pfam" id="PF13508">
    <property type="entry name" value="Acetyltransf_7"/>
    <property type="match status" value="1"/>
</dbReference>
<dbReference type="InterPro" id="IPR050832">
    <property type="entry name" value="Bact_Acetyltransf"/>
</dbReference>
<dbReference type="RefSeq" id="WP_054783124.1">
    <property type="nucleotide sequence ID" value="NZ_FPBD01000005.1"/>
</dbReference>
<keyword evidence="1 4" id="KW-0808">Transferase</keyword>
<organism evidence="4 5">
    <name type="scientific">Pseudovibrio denitrificans</name>
    <dbReference type="NCBI Taxonomy" id="258256"/>
    <lineage>
        <taxon>Bacteria</taxon>
        <taxon>Pseudomonadati</taxon>
        <taxon>Pseudomonadota</taxon>
        <taxon>Alphaproteobacteria</taxon>
        <taxon>Hyphomicrobiales</taxon>
        <taxon>Stappiaceae</taxon>
        <taxon>Pseudovibrio</taxon>
    </lineage>
</organism>
<feature type="domain" description="N-acetyltransferase" evidence="3">
    <location>
        <begin position="155"/>
        <end position="297"/>
    </location>
</feature>
<dbReference type="CDD" id="cd04301">
    <property type="entry name" value="NAT_SF"/>
    <property type="match status" value="3"/>
</dbReference>
<gene>
    <name evidence="4" type="ORF">SAMN05444141_105362</name>
</gene>
<reference evidence="5" key="1">
    <citation type="submission" date="2016-10" db="EMBL/GenBank/DDBJ databases">
        <authorList>
            <person name="Varghese N."/>
            <person name="Submissions S."/>
        </authorList>
    </citation>
    <scope>NUCLEOTIDE SEQUENCE [LARGE SCALE GENOMIC DNA]</scope>
    <source>
        <strain evidence="5">DSM 17465</strain>
    </source>
</reference>
<keyword evidence="5" id="KW-1185">Reference proteome</keyword>
<dbReference type="AlphaFoldDB" id="A0A1I7CA25"/>
<dbReference type="PROSITE" id="PS51186">
    <property type="entry name" value="GNAT"/>
    <property type="match status" value="3"/>
</dbReference>
<dbReference type="Gene3D" id="3.40.630.30">
    <property type="match status" value="3"/>
</dbReference>
<accession>A0A1I7CA25</accession>
<dbReference type="Pfam" id="PF13673">
    <property type="entry name" value="Acetyltransf_10"/>
    <property type="match status" value="1"/>
</dbReference>
<proteinExistence type="predicted"/>
<dbReference type="Proteomes" id="UP000183371">
    <property type="component" value="Unassembled WGS sequence"/>
</dbReference>
<dbReference type="GO" id="GO:0016747">
    <property type="term" value="F:acyltransferase activity, transferring groups other than amino-acyl groups"/>
    <property type="evidence" value="ECO:0007669"/>
    <property type="project" value="InterPro"/>
</dbReference>
<dbReference type="InterPro" id="IPR000182">
    <property type="entry name" value="GNAT_dom"/>
</dbReference>
<dbReference type="PANTHER" id="PTHR43877">
    <property type="entry name" value="AMINOALKYLPHOSPHONATE N-ACETYLTRANSFERASE-RELATED-RELATED"/>
    <property type="match status" value="1"/>
</dbReference>
<feature type="domain" description="N-acetyltransferase" evidence="3">
    <location>
        <begin position="4"/>
        <end position="152"/>
    </location>
</feature>
<evidence type="ECO:0000313" key="4">
    <source>
        <dbReference type="EMBL" id="SFT96254.1"/>
    </source>
</evidence>
<evidence type="ECO:0000313" key="5">
    <source>
        <dbReference type="Proteomes" id="UP000183371"/>
    </source>
</evidence>
<protein>
    <submittedName>
        <fullName evidence="4">L-amino acid N-acyltransferase YncA</fullName>
    </submittedName>
</protein>
<keyword evidence="2 4" id="KW-0012">Acyltransferase</keyword>
<evidence type="ECO:0000256" key="1">
    <source>
        <dbReference type="ARBA" id="ARBA00022679"/>
    </source>
</evidence>
<dbReference type="InterPro" id="IPR016181">
    <property type="entry name" value="Acyl_CoA_acyltransferase"/>
</dbReference>
<evidence type="ECO:0000256" key="2">
    <source>
        <dbReference type="ARBA" id="ARBA00023315"/>
    </source>
</evidence>
<feature type="domain" description="N-acetyltransferase" evidence="3">
    <location>
        <begin position="300"/>
        <end position="450"/>
    </location>
</feature>
<dbReference type="Pfam" id="PF00583">
    <property type="entry name" value="Acetyltransf_1"/>
    <property type="match status" value="1"/>
</dbReference>
<dbReference type="EMBL" id="FPBD01000005">
    <property type="protein sequence ID" value="SFT96254.1"/>
    <property type="molecule type" value="Genomic_DNA"/>
</dbReference>
<evidence type="ECO:0000259" key="3">
    <source>
        <dbReference type="PROSITE" id="PS51186"/>
    </source>
</evidence>
<name>A0A1I7CA25_9HYPH</name>
<dbReference type="SUPFAM" id="SSF55729">
    <property type="entry name" value="Acyl-CoA N-acyltransferases (Nat)"/>
    <property type="match status" value="3"/>
</dbReference>